<accession>A0A8H5FSJ3</accession>
<proteinExistence type="predicted"/>
<dbReference type="EMBL" id="JAACJN010000335">
    <property type="protein sequence ID" value="KAF5347504.1"/>
    <property type="molecule type" value="Genomic_DNA"/>
</dbReference>
<dbReference type="AlphaFoldDB" id="A0A8H5FSJ3"/>
<reference evidence="2 3" key="1">
    <citation type="journal article" date="2020" name="ISME J.">
        <title>Uncovering the hidden diversity of litter-decomposition mechanisms in mushroom-forming fungi.</title>
        <authorList>
            <person name="Floudas D."/>
            <person name="Bentzer J."/>
            <person name="Ahren D."/>
            <person name="Johansson T."/>
            <person name="Persson P."/>
            <person name="Tunlid A."/>
        </authorList>
    </citation>
    <scope>NUCLEOTIDE SEQUENCE [LARGE SCALE GENOMIC DNA]</scope>
    <source>
        <strain evidence="2 3">CBS 406.79</strain>
    </source>
</reference>
<feature type="compositionally biased region" description="Basic and acidic residues" evidence="1">
    <location>
        <begin position="169"/>
        <end position="178"/>
    </location>
</feature>
<sequence>MYRVGGWIITQSVAQEWFQHHYEADEIAKYMQMPHVHTNLVAFCSLRARDNKPLPFKPIQIDFFAYPKMTPEDVGGSVCFLMSRLNRTSKGSWKNFGDLDMRDEDVTLVTRCNEDGLRIKIGDWMTVADPWEAEWPFYLRYPGQSCPQDPAIARMEERLKDKEKSFVVKGKRERERKNVGGATSYCGEYS</sequence>
<name>A0A8H5FSJ3_9AGAR</name>
<feature type="region of interest" description="Disordered" evidence="1">
    <location>
        <begin position="169"/>
        <end position="190"/>
    </location>
</feature>
<dbReference type="Proteomes" id="UP000518752">
    <property type="component" value="Unassembled WGS sequence"/>
</dbReference>
<evidence type="ECO:0000256" key="1">
    <source>
        <dbReference type="SAM" id="MobiDB-lite"/>
    </source>
</evidence>
<keyword evidence="3" id="KW-1185">Reference proteome</keyword>
<dbReference type="OrthoDB" id="2900877at2759"/>
<protein>
    <submittedName>
        <fullName evidence="2">Uncharacterized protein</fullName>
    </submittedName>
</protein>
<gene>
    <name evidence="2" type="ORF">D9757_014320</name>
</gene>
<comment type="caution">
    <text evidence="2">The sequence shown here is derived from an EMBL/GenBank/DDBJ whole genome shotgun (WGS) entry which is preliminary data.</text>
</comment>
<organism evidence="2 3">
    <name type="scientific">Collybiopsis confluens</name>
    <dbReference type="NCBI Taxonomy" id="2823264"/>
    <lineage>
        <taxon>Eukaryota</taxon>
        <taxon>Fungi</taxon>
        <taxon>Dikarya</taxon>
        <taxon>Basidiomycota</taxon>
        <taxon>Agaricomycotina</taxon>
        <taxon>Agaricomycetes</taxon>
        <taxon>Agaricomycetidae</taxon>
        <taxon>Agaricales</taxon>
        <taxon>Marasmiineae</taxon>
        <taxon>Omphalotaceae</taxon>
        <taxon>Collybiopsis</taxon>
    </lineage>
</organism>
<evidence type="ECO:0000313" key="2">
    <source>
        <dbReference type="EMBL" id="KAF5347504.1"/>
    </source>
</evidence>
<evidence type="ECO:0000313" key="3">
    <source>
        <dbReference type="Proteomes" id="UP000518752"/>
    </source>
</evidence>